<accession>X1IEE9</accession>
<sequence length="173" mass="19622">MIKKSIRGLVLLGGDFLYLRSQEEGDFITSKTESRGKSKYAKGTIENFLNLLEEYEMPITLRAADELREFSDKIKDREIGTKFTKNEAIELRSIIMELQKTFWAEAGGIHSFFTTDKKILIDKLTSNHEALFSEGIFGELSEIAKYDVKEAGMCIAFERSTACGVQSLLILFL</sequence>
<gene>
    <name evidence="1" type="ORF">S03H2_66451</name>
</gene>
<evidence type="ECO:0000313" key="1">
    <source>
        <dbReference type="EMBL" id="GAH80806.1"/>
    </source>
</evidence>
<reference evidence="1" key="1">
    <citation type="journal article" date="2014" name="Front. Microbiol.">
        <title>High frequency of phylogenetically diverse reductive dehalogenase-homologous genes in deep subseafloor sedimentary metagenomes.</title>
        <authorList>
            <person name="Kawai M."/>
            <person name="Futagami T."/>
            <person name="Toyoda A."/>
            <person name="Takaki Y."/>
            <person name="Nishi S."/>
            <person name="Hori S."/>
            <person name="Arai W."/>
            <person name="Tsubouchi T."/>
            <person name="Morono Y."/>
            <person name="Uchiyama I."/>
            <person name="Ito T."/>
            <person name="Fujiyama A."/>
            <person name="Inagaki F."/>
            <person name="Takami H."/>
        </authorList>
    </citation>
    <scope>NUCLEOTIDE SEQUENCE</scope>
    <source>
        <strain evidence="1">Expedition CK06-06</strain>
    </source>
</reference>
<comment type="caution">
    <text evidence="1">The sequence shown here is derived from an EMBL/GenBank/DDBJ whole genome shotgun (WGS) entry which is preliminary data.</text>
</comment>
<proteinExistence type="predicted"/>
<dbReference type="EMBL" id="BARU01043388">
    <property type="protein sequence ID" value="GAH80806.1"/>
    <property type="molecule type" value="Genomic_DNA"/>
</dbReference>
<organism evidence="1">
    <name type="scientific">marine sediment metagenome</name>
    <dbReference type="NCBI Taxonomy" id="412755"/>
    <lineage>
        <taxon>unclassified sequences</taxon>
        <taxon>metagenomes</taxon>
        <taxon>ecological metagenomes</taxon>
    </lineage>
</organism>
<dbReference type="AlphaFoldDB" id="X1IEE9"/>
<protein>
    <submittedName>
        <fullName evidence="1">Uncharacterized protein</fullName>
    </submittedName>
</protein>
<name>X1IEE9_9ZZZZ</name>